<evidence type="ECO:0000256" key="1">
    <source>
        <dbReference type="SAM" id="Phobius"/>
    </source>
</evidence>
<feature type="transmembrane region" description="Helical" evidence="1">
    <location>
        <begin position="36"/>
        <end position="57"/>
    </location>
</feature>
<protein>
    <recommendedName>
        <fullName evidence="4">DUF4405 domain-containing protein</fullName>
    </recommendedName>
</protein>
<evidence type="ECO:0000313" key="2">
    <source>
        <dbReference type="EMBL" id="RZQ51201.1"/>
    </source>
</evidence>
<dbReference type="Proteomes" id="UP000291338">
    <property type="component" value="Unassembled WGS sequence"/>
</dbReference>
<dbReference type="AlphaFoldDB" id="A0A4Q7IHY8"/>
<sequence length="150" mass="16892">MPSFNSRAFIGASLFCAVIVLTVTSIWLYTKQHSALIAVIHTMVGFSMLIVAIWHMVKNFKPLSLYLNPKKKFNSKYSVAMPIAFGLCIYLVLSPILSLAPALQIYQLGQTLKATDKADMEVSSGDKELKYIERSIKKTWGTRTDYYCRA</sequence>
<feature type="transmembrane region" description="Helical" evidence="1">
    <location>
        <begin position="77"/>
        <end position="103"/>
    </location>
</feature>
<accession>A0A4Q7IHY8</accession>
<keyword evidence="1" id="KW-0472">Membrane</keyword>
<organism evidence="2 3">
    <name type="scientific">Pseudoalteromonas phenolica</name>
    <dbReference type="NCBI Taxonomy" id="161398"/>
    <lineage>
        <taxon>Bacteria</taxon>
        <taxon>Pseudomonadati</taxon>
        <taxon>Pseudomonadota</taxon>
        <taxon>Gammaproteobacteria</taxon>
        <taxon>Alteromonadales</taxon>
        <taxon>Pseudoalteromonadaceae</taxon>
        <taxon>Pseudoalteromonas</taxon>
    </lineage>
</organism>
<dbReference type="RefSeq" id="WP_130257375.1">
    <property type="nucleotide sequence ID" value="NZ_PPSX01000140.1"/>
</dbReference>
<name>A0A4Q7IHY8_9GAMM</name>
<keyword evidence="1" id="KW-1133">Transmembrane helix</keyword>
<reference evidence="2 3" key="1">
    <citation type="submission" date="2018-01" db="EMBL/GenBank/DDBJ databases">
        <title>Co-occurrence of chitin degradation, pigmentation and bioactivity in marine Pseudoalteromonas.</title>
        <authorList>
            <person name="Paulsen S."/>
            <person name="Gram L."/>
            <person name="Machado H."/>
        </authorList>
    </citation>
    <scope>NUCLEOTIDE SEQUENCE [LARGE SCALE GENOMIC DNA]</scope>
    <source>
        <strain evidence="2 3">S3898</strain>
    </source>
</reference>
<gene>
    <name evidence="2" type="ORF">C1E23_20825</name>
</gene>
<comment type="caution">
    <text evidence="2">The sequence shown here is derived from an EMBL/GenBank/DDBJ whole genome shotgun (WGS) entry which is preliminary data.</text>
</comment>
<evidence type="ECO:0000313" key="3">
    <source>
        <dbReference type="Proteomes" id="UP000291338"/>
    </source>
</evidence>
<evidence type="ECO:0008006" key="4">
    <source>
        <dbReference type="Google" id="ProtNLM"/>
    </source>
</evidence>
<proteinExistence type="predicted"/>
<keyword evidence="1" id="KW-0812">Transmembrane</keyword>
<dbReference type="EMBL" id="PPSX01000140">
    <property type="protein sequence ID" value="RZQ51201.1"/>
    <property type="molecule type" value="Genomic_DNA"/>
</dbReference>
<feature type="transmembrane region" description="Helical" evidence="1">
    <location>
        <begin position="6"/>
        <end position="29"/>
    </location>
</feature>